<reference evidence="2" key="1">
    <citation type="journal article" date="2019" name="Int. J. Syst. Evol. Microbiol.">
        <title>The Global Catalogue of Microorganisms (GCM) 10K type strain sequencing project: providing services to taxonomists for standard genome sequencing and annotation.</title>
        <authorList>
            <consortium name="The Broad Institute Genomics Platform"/>
            <consortium name="The Broad Institute Genome Sequencing Center for Infectious Disease"/>
            <person name="Wu L."/>
            <person name="Ma J."/>
        </authorList>
    </citation>
    <scope>NUCLEOTIDE SEQUENCE [LARGE SCALE GENOMIC DNA]</scope>
    <source>
        <strain evidence="2">NBRC 111756</strain>
    </source>
</reference>
<protein>
    <recommendedName>
        <fullName evidence="3">DUF2971 domain-containing protein</fullName>
    </recommendedName>
</protein>
<keyword evidence="2" id="KW-1185">Reference proteome</keyword>
<dbReference type="Proteomes" id="UP001596422">
    <property type="component" value="Unassembled WGS sequence"/>
</dbReference>
<organism evidence="1 2">
    <name type="scientific">Marinobacterium aestuariivivens</name>
    <dbReference type="NCBI Taxonomy" id="1698799"/>
    <lineage>
        <taxon>Bacteria</taxon>
        <taxon>Pseudomonadati</taxon>
        <taxon>Pseudomonadota</taxon>
        <taxon>Gammaproteobacteria</taxon>
        <taxon>Oceanospirillales</taxon>
        <taxon>Oceanospirillaceae</taxon>
        <taxon>Marinobacterium</taxon>
    </lineage>
</organism>
<dbReference type="EMBL" id="JBHSWE010000001">
    <property type="protein sequence ID" value="MFC6672290.1"/>
    <property type="molecule type" value="Genomic_DNA"/>
</dbReference>
<accession>A0ABW2A452</accession>
<dbReference type="RefSeq" id="WP_379910738.1">
    <property type="nucleotide sequence ID" value="NZ_JBHSWE010000001.1"/>
</dbReference>
<name>A0ABW2A452_9GAMM</name>
<proteinExistence type="predicted"/>
<gene>
    <name evidence="1" type="ORF">ACFQDL_21135</name>
</gene>
<evidence type="ECO:0000313" key="1">
    <source>
        <dbReference type="EMBL" id="MFC6672290.1"/>
    </source>
</evidence>
<comment type="caution">
    <text evidence="1">The sequence shown here is derived from an EMBL/GenBank/DDBJ whole genome shotgun (WGS) entry which is preliminary data.</text>
</comment>
<sequence>MPATTTHMCFNQPENMDVRLWRYMDFTKFVSLISSGNIFFSRSDLFKDPFEGSYSKANIALRPHLYKDMPSDQFEKMTIQLTTFSKWVREWTYISCWHANNYESAAMWDLYAKTNESVAIETTYKKLVGVLPENAYVGLVNYIDYETEWLPEGNFFIHLHISESLLSMKKKSEH</sequence>
<evidence type="ECO:0008006" key="3">
    <source>
        <dbReference type="Google" id="ProtNLM"/>
    </source>
</evidence>
<evidence type="ECO:0000313" key="2">
    <source>
        <dbReference type="Proteomes" id="UP001596422"/>
    </source>
</evidence>